<gene>
    <name evidence="2" type="ORF">KV203_11750</name>
</gene>
<proteinExistence type="predicted"/>
<name>A0ABX8SJK2_9ACTN</name>
<reference evidence="2" key="1">
    <citation type="submission" date="2021-07" db="EMBL/GenBank/DDBJ databases">
        <title>Candidatus Kaistella beijingensis sp. nov. isolated from a municipal wastewater treatment plant is involved in sludge foaming.</title>
        <authorList>
            <person name="Song Y."/>
            <person name="Liu S.-J."/>
        </authorList>
    </citation>
    <scope>NUCLEOTIDE SEQUENCE</scope>
    <source>
        <strain evidence="2">DSM 43998</strain>
    </source>
</reference>
<feature type="transmembrane region" description="Helical" evidence="1">
    <location>
        <begin position="205"/>
        <end position="223"/>
    </location>
</feature>
<sequence length="569" mass="60027">MHRIALALVAAQLVVRGLVLAQGGFYWDDLILVGRAGQYPLWSASFLLYDHDGHFMPGAFLIAGVVTKLFGAYVWWPAAASLLLLQAVASLAVWRLLRILLGDRPIVPVVLSGYLFGALTLPSFAWWAAGLNALPLQAALAWVAGDAVRLAETGRARHAVTGVAVFAAGLACFEKSLLVPFVAAAVVALGYRGCVRAALWRCRRLWLGSVVVIAVWAVGYFTVVRLPTGQAAADQAGGLVSHGLSRGLVPALLGGPVRWERWLPGPPWADPPGVMVVAGWSALAAVVVATLYARRGAAAIWIAAGGYVAVSQVAMVLGRSGPGTTFELSQTLRYLADSSVVLVVAAALLIRTSARRPVRLPGWAVAPAIACFVAVGLISTVTFARSWHTDRTPDYLTTVRATLAARSTPLLDQPVPPRVLLPIGYPNNLMSHVFAAVRPRPAFGTSTPDLQMFDDTGRLIPAGIAPVRAVVAGPEPRCGHRVDVLATLPLTGPLADWEWTVELNYLAARDGSVSVSLTDGPTVRVPVVAGLHQVYVRLTGSGDGLRVRPVTAGLDLCIAPGPVGGVLPR</sequence>
<keyword evidence="1" id="KW-0472">Membrane</keyword>
<evidence type="ECO:0000313" key="2">
    <source>
        <dbReference type="EMBL" id="QXQ15871.1"/>
    </source>
</evidence>
<keyword evidence="1" id="KW-0812">Transmembrane</keyword>
<evidence type="ECO:0000313" key="3">
    <source>
        <dbReference type="Proteomes" id="UP000887023"/>
    </source>
</evidence>
<dbReference type="EMBL" id="CP079105">
    <property type="protein sequence ID" value="QXQ15871.1"/>
    <property type="molecule type" value="Genomic_DNA"/>
</dbReference>
<keyword evidence="3" id="KW-1185">Reference proteome</keyword>
<accession>A0ABX8SJK2</accession>
<feature type="transmembrane region" description="Helical" evidence="1">
    <location>
        <begin position="106"/>
        <end position="129"/>
    </location>
</feature>
<feature type="transmembrane region" description="Helical" evidence="1">
    <location>
        <begin position="273"/>
        <end position="293"/>
    </location>
</feature>
<dbReference type="RefSeq" id="WP_066470983.1">
    <property type="nucleotide sequence ID" value="NZ_CBCRUZ010000022.1"/>
</dbReference>
<feature type="transmembrane region" description="Helical" evidence="1">
    <location>
        <begin position="300"/>
        <end position="320"/>
    </location>
</feature>
<feature type="transmembrane region" description="Helical" evidence="1">
    <location>
        <begin position="177"/>
        <end position="193"/>
    </location>
</feature>
<keyword evidence="1" id="KW-1133">Transmembrane helix</keyword>
<protein>
    <submittedName>
        <fullName evidence="2">Uncharacterized protein</fullName>
    </submittedName>
</protein>
<dbReference type="Proteomes" id="UP000887023">
    <property type="component" value="Chromosome"/>
</dbReference>
<feature type="transmembrane region" description="Helical" evidence="1">
    <location>
        <begin position="362"/>
        <end position="384"/>
    </location>
</feature>
<feature type="transmembrane region" description="Helical" evidence="1">
    <location>
        <begin position="74"/>
        <end position="94"/>
    </location>
</feature>
<evidence type="ECO:0000256" key="1">
    <source>
        <dbReference type="SAM" id="Phobius"/>
    </source>
</evidence>
<organism evidence="2 3">
    <name type="scientific">Skermania pinensis</name>
    <dbReference type="NCBI Taxonomy" id="39122"/>
    <lineage>
        <taxon>Bacteria</taxon>
        <taxon>Bacillati</taxon>
        <taxon>Actinomycetota</taxon>
        <taxon>Actinomycetes</taxon>
        <taxon>Mycobacteriales</taxon>
        <taxon>Gordoniaceae</taxon>
        <taxon>Skermania</taxon>
    </lineage>
</organism>
<feature type="transmembrane region" description="Helical" evidence="1">
    <location>
        <begin position="332"/>
        <end position="350"/>
    </location>
</feature>